<evidence type="ECO:0000259" key="2">
    <source>
        <dbReference type="Pfam" id="PF00326"/>
    </source>
</evidence>
<dbReference type="InterPro" id="IPR001375">
    <property type="entry name" value="Peptidase_S9_cat"/>
</dbReference>
<dbReference type="OrthoDB" id="31158at2"/>
<reference evidence="3 4" key="1">
    <citation type="submission" date="2018-06" db="EMBL/GenBank/DDBJ databases">
        <title>Genomic Encyclopedia of Archaeal and Bacterial Type Strains, Phase II (KMG-II): from individual species to whole genera.</title>
        <authorList>
            <person name="Goeker M."/>
        </authorList>
    </citation>
    <scope>NUCLEOTIDE SEQUENCE [LARGE SCALE GENOMIC DNA]</scope>
    <source>
        <strain evidence="3 4">ATCC BAA-1881</strain>
    </source>
</reference>
<dbReference type="Pfam" id="PF00326">
    <property type="entry name" value="Peptidase_S9"/>
    <property type="match status" value="1"/>
</dbReference>
<feature type="domain" description="Peptidase S9 prolyl oligopeptidase catalytic" evidence="2">
    <location>
        <begin position="99"/>
        <end position="247"/>
    </location>
</feature>
<dbReference type="Gene3D" id="3.40.50.1820">
    <property type="entry name" value="alpha/beta hydrolase"/>
    <property type="match status" value="1"/>
</dbReference>
<organism evidence="3 4">
    <name type="scientific">Thermosporothrix hazakensis</name>
    <dbReference type="NCBI Taxonomy" id="644383"/>
    <lineage>
        <taxon>Bacteria</taxon>
        <taxon>Bacillati</taxon>
        <taxon>Chloroflexota</taxon>
        <taxon>Ktedonobacteria</taxon>
        <taxon>Ktedonobacterales</taxon>
        <taxon>Thermosporotrichaceae</taxon>
        <taxon>Thermosporothrix</taxon>
    </lineage>
</organism>
<gene>
    <name evidence="3" type="ORF">EI42_03206</name>
</gene>
<dbReference type="GO" id="GO:0052689">
    <property type="term" value="F:carboxylic ester hydrolase activity"/>
    <property type="evidence" value="ECO:0007669"/>
    <property type="project" value="UniProtKB-ARBA"/>
</dbReference>
<dbReference type="SUPFAM" id="SSF53474">
    <property type="entry name" value="alpha/beta-Hydrolases"/>
    <property type="match status" value="1"/>
</dbReference>
<dbReference type="Proteomes" id="UP000248806">
    <property type="component" value="Unassembled WGS sequence"/>
</dbReference>
<keyword evidence="4" id="KW-1185">Reference proteome</keyword>
<dbReference type="InterPro" id="IPR029058">
    <property type="entry name" value="AB_hydrolase_fold"/>
</dbReference>
<accession>A0A326U5A3</accession>
<keyword evidence="1" id="KW-0378">Hydrolase</keyword>
<dbReference type="RefSeq" id="WP_111323590.1">
    <property type="nucleotide sequence ID" value="NZ_BIFX01000001.1"/>
</dbReference>
<dbReference type="PANTHER" id="PTHR22946">
    <property type="entry name" value="DIENELACTONE HYDROLASE DOMAIN-CONTAINING PROTEIN-RELATED"/>
    <property type="match status" value="1"/>
</dbReference>
<dbReference type="EMBL" id="QKUF01000010">
    <property type="protein sequence ID" value="PZW28452.1"/>
    <property type="molecule type" value="Genomic_DNA"/>
</dbReference>
<evidence type="ECO:0000256" key="1">
    <source>
        <dbReference type="ARBA" id="ARBA00022801"/>
    </source>
</evidence>
<dbReference type="GO" id="GO:0008236">
    <property type="term" value="F:serine-type peptidase activity"/>
    <property type="evidence" value="ECO:0007669"/>
    <property type="project" value="InterPro"/>
</dbReference>
<dbReference type="AlphaFoldDB" id="A0A326U5A3"/>
<sequence length="306" mass="33679">MGNDSQALSGSSAWVDHIPVTWFEPQERRERQQLILFLPPFSATKELMVPYLQDLAGAGYVALSLDPWQHGERGTESRPEIQQRVFGNFRRYMWPLPGQTTLDVLRVIDWAIATLHVEPQIVIGGLSMGGDIAVAAPGLDQRIERVAAVIATPDWLRPGMQDLTHPGTLLPPGEPDAYARFFYDHLNPLTHLERFAHGPEIHFLCGEQDTHVPSDGALRFQKALRETYPSAGERVQVTLLPGLGHLDFMKPDAWLSGMAYPGLMCADLAAGRAQSSNQVQDLGVESASGGLCALLCSCFAPLSRYV</sequence>
<proteinExistence type="predicted"/>
<protein>
    <submittedName>
        <fullName evidence="3">Prolyl oligopeptidase family protein</fullName>
    </submittedName>
</protein>
<evidence type="ECO:0000313" key="3">
    <source>
        <dbReference type="EMBL" id="PZW28452.1"/>
    </source>
</evidence>
<comment type="caution">
    <text evidence="3">The sequence shown here is derived from an EMBL/GenBank/DDBJ whole genome shotgun (WGS) entry which is preliminary data.</text>
</comment>
<dbReference type="GO" id="GO:0006508">
    <property type="term" value="P:proteolysis"/>
    <property type="evidence" value="ECO:0007669"/>
    <property type="project" value="InterPro"/>
</dbReference>
<evidence type="ECO:0000313" key="4">
    <source>
        <dbReference type="Proteomes" id="UP000248806"/>
    </source>
</evidence>
<name>A0A326U5A3_THEHA</name>
<dbReference type="PANTHER" id="PTHR22946:SF9">
    <property type="entry name" value="POLYKETIDE TRANSFERASE AF380"/>
    <property type="match status" value="1"/>
</dbReference>
<dbReference type="InterPro" id="IPR050261">
    <property type="entry name" value="FrsA_esterase"/>
</dbReference>